<feature type="compositionally biased region" description="Polar residues" evidence="6">
    <location>
        <begin position="286"/>
        <end position="301"/>
    </location>
</feature>
<dbReference type="GO" id="GO:0004307">
    <property type="term" value="F:ethanolaminephosphotransferase activity"/>
    <property type="evidence" value="ECO:0007669"/>
    <property type="project" value="TreeGrafter"/>
</dbReference>
<evidence type="ECO:0000256" key="4">
    <source>
        <dbReference type="ARBA" id="ARBA00023136"/>
    </source>
</evidence>
<dbReference type="GO" id="GO:0005789">
    <property type="term" value="C:endoplasmic reticulum membrane"/>
    <property type="evidence" value="ECO:0007669"/>
    <property type="project" value="TreeGrafter"/>
</dbReference>
<evidence type="ECO:0000313" key="8">
    <source>
        <dbReference type="EMBL" id="GMR53468.1"/>
    </source>
</evidence>
<proteinExistence type="inferred from homology"/>
<feature type="compositionally biased region" description="Low complexity" evidence="6">
    <location>
        <begin position="274"/>
        <end position="285"/>
    </location>
</feature>
<organism evidence="8 9">
    <name type="scientific">Pristionchus mayeri</name>
    <dbReference type="NCBI Taxonomy" id="1317129"/>
    <lineage>
        <taxon>Eukaryota</taxon>
        <taxon>Metazoa</taxon>
        <taxon>Ecdysozoa</taxon>
        <taxon>Nematoda</taxon>
        <taxon>Chromadorea</taxon>
        <taxon>Rhabditida</taxon>
        <taxon>Rhabditina</taxon>
        <taxon>Diplogasteromorpha</taxon>
        <taxon>Diplogasteroidea</taxon>
        <taxon>Neodiplogasteridae</taxon>
        <taxon>Pristionchus</taxon>
    </lineage>
</organism>
<evidence type="ECO:0000313" key="9">
    <source>
        <dbReference type="Proteomes" id="UP001328107"/>
    </source>
</evidence>
<keyword evidence="7" id="KW-1133">Transmembrane helix</keyword>
<dbReference type="PANTHER" id="PTHR10414">
    <property type="entry name" value="ETHANOLAMINEPHOSPHOTRANSFERASE"/>
    <property type="match status" value="1"/>
</dbReference>
<evidence type="ECO:0000256" key="6">
    <source>
        <dbReference type="SAM" id="MobiDB-lite"/>
    </source>
</evidence>
<dbReference type="GO" id="GO:0005794">
    <property type="term" value="C:Golgi apparatus"/>
    <property type="evidence" value="ECO:0007669"/>
    <property type="project" value="TreeGrafter"/>
</dbReference>
<dbReference type="InterPro" id="IPR000462">
    <property type="entry name" value="CDP-OH_P_trans"/>
</dbReference>
<dbReference type="PANTHER" id="PTHR10414:SF71">
    <property type="entry name" value="FI05338P"/>
    <property type="match status" value="1"/>
</dbReference>
<evidence type="ECO:0000256" key="7">
    <source>
        <dbReference type="SAM" id="Phobius"/>
    </source>
</evidence>
<keyword evidence="3 5" id="KW-0808">Transferase</keyword>
<reference evidence="9" key="1">
    <citation type="submission" date="2022-10" db="EMBL/GenBank/DDBJ databases">
        <title>Genome assembly of Pristionchus species.</title>
        <authorList>
            <person name="Yoshida K."/>
            <person name="Sommer R.J."/>
        </authorList>
    </citation>
    <scope>NUCLEOTIDE SEQUENCE [LARGE SCALE GENOMIC DNA]</scope>
    <source>
        <strain evidence="9">RS5460</strain>
    </source>
</reference>
<feature type="region of interest" description="Disordered" evidence="6">
    <location>
        <begin position="258"/>
        <end position="301"/>
    </location>
</feature>
<accession>A0AAN5CZ56</accession>
<feature type="transmembrane region" description="Helical" evidence="7">
    <location>
        <begin position="55"/>
        <end position="74"/>
    </location>
</feature>
<comment type="similarity">
    <text evidence="2 5">Belongs to the CDP-alcohol phosphatidyltransferase class-I family.</text>
</comment>
<evidence type="ECO:0000256" key="5">
    <source>
        <dbReference type="RuleBase" id="RU003750"/>
    </source>
</evidence>
<dbReference type="EMBL" id="BTRK01000005">
    <property type="protein sequence ID" value="GMR53468.1"/>
    <property type="molecule type" value="Genomic_DNA"/>
</dbReference>
<keyword evidence="7" id="KW-0812">Transmembrane</keyword>
<dbReference type="AlphaFoldDB" id="A0AAN5CZ56"/>
<dbReference type="GO" id="GO:0006646">
    <property type="term" value="P:phosphatidylethanolamine biosynthetic process"/>
    <property type="evidence" value="ECO:0007669"/>
    <property type="project" value="TreeGrafter"/>
</dbReference>
<evidence type="ECO:0000256" key="3">
    <source>
        <dbReference type="ARBA" id="ARBA00022679"/>
    </source>
</evidence>
<dbReference type="PROSITE" id="PS00379">
    <property type="entry name" value="CDP_ALCOHOL_P_TRANSF"/>
    <property type="match status" value="1"/>
</dbReference>
<keyword evidence="9" id="KW-1185">Reference proteome</keyword>
<comment type="subcellular location">
    <subcellularLocation>
        <location evidence="1">Membrane</location>
    </subcellularLocation>
</comment>
<dbReference type="Pfam" id="PF01066">
    <property type="entry name" value="CDP-OH_P_transf"/>
    <property type="match status" value="1"/>
</dbReference>
<name>A0AAN5CZ56_9BILA</name>
<dbReference type="Proteomes" id="UP001328107">
    <property type="component" value="Unassembled WGS sequence"/>
</dbReference>
<protein>
    <submittedName>
        <fullName evidence="8">Uncharacterized protein</fullName>
    </submittedName>
</protein>
<sequence>LQNVGSTSIWIKRNSRDLTTISTTLSILLPSPFTSLIPFGTGSFNSILDGSLRTCLLWGGWALVMGCFLLQSLIDYKIDSNSVHSTSPPIPNWFWLLAAICTFTAHTMDGTDGKQARRIGASGPTGELSDHGLDSWSTVPFTITIFSVFGQGVFRCLSVRLLMILQSVQTVLHRHPLGEVQHGSALPLLGIRCFPIRSCLRLLLHFHRGIRVVQVLCHWFFHLRRLLRDRILPVLLWLSLYVVQEHVGVAQGWNSAAAERVGDGPSHPPPPSSSMPSLSSGQSTPGMTSSREIPGSSSSQWERCSPASLVVSSSLRCLQRGLSCGTGWWLSTPSVPPSPCLFDL</sequence>
<feature type="non-terminal residue" evidence="8">
    <location>
        <position position="1"/>
    </location>
</feature>
<dbReference type="InterPro" id="IPR043130">
    <property type="entry name" value="CDP-OH_PTrfase_TM_dom"/>
</dbReference>
<dbReference type="InterPro" id="IPR048254">
    <property type="entry name" value="CDP_ALCOHOL_P_TRANSF_CS"/>
</dbReference>
<keyword evidence="4 7" id="KW-0472">Membrane</keyword>
<evidence type="ECO:0000256" key="2">
    <source>
        <dbReference type="ARBA" id="ARBA00010441"/>
    </source>
</evidence>
<evidence type="ECO:0000256" key="1">
    <source>
        <dbReference type="ARBA" id="ARBA00004370"/>
    </source>
</evidence>
<comment type="caution">
    <text evidence="8">The sequence shown here is derived from an EMBL/GenBank/DDBJ whole genome shotgun (WGS) entry which is preliminary data.</text>
</comment>
<dbReference type="Gene3D" id="1.20.120.1760">
    <property type="match status" value="1"/>
</dbReference>
<dbReference type="InterPro" id="IPR014472">
    <property type="entry name" value="CHOPT"/>
</dbReference>
<gene>
    <name evidence="8" type="ORF">PMAYCL1PPCAC_23663</name>
</gene>
<feature type="transmembrane region" description="Helical" evidence="7">
    <location>
        <begin position="90"/>
        <end position="108"/>
    </location>
</feature>